<feature type="domain" description="DBC1/CARP1 catalytically inactive NUDIX hydrolase" evidence="1">
    <location>
        <begin position="111"/>
        <end position="151"/>
    </location>
</feature>
<dbReference type="Pfam" id="PF14443">
    <property type="entry name" value="DBC1"/>
    <property type="match status" value="1"/>
</dbReference>
<evidence type="ECO:0000313" key="3">
    <source>
        <dbReference type="Proteomes" id="UP000681720"/>
    </source>
</evidence>
<gene>
    <name evidence="2" type="ORF">GIL414_LOCUS85291</name>
</gene>
<dbReference type="EMBL" id="CAJOBJ010369740">
    <property type="protein sequence ID" value="CAF5222861.1"/>
    <property type="molecule type" value="Genomic_DNA"/>
</dbReference>
<dbReference type="InterPro" id="IPR025224">
    <property type="entry name" value="CCAR1/CCAR2"/>
</dbReference>
<organism evidence="2 3">
    <name type="scientific">Rotaria magnacalcarata</name>
    <dbReference type="NCBI Taxonomy" id="392030"/>
    <lineage>
        <taxon>Eukaryota</taxon>
        <taxon>Metazoa</taxon>
        <taxon>Spiralia</taxon>
        <taxon>Gnathifera</taxon>
        <taxon>Rotifera</taxon>
        <taxon>Eurotatoria</taxon>
        <taxon>Bdelloidea</taxon>
        <taxon>Philodinida</taxon>
        <taxon>Philodinidae</taxon>
        <taxon>Rotaria</taxon>
    </lineage>
</organism>
<dbReference type="AlphaFoldDB" id="A0A8S3JT96"/>
<dbReference type="PANTHER" id="PTHR14304:SF11">
    <property type="entry name" value="SAP DOMAIN-CONTAINING PROTEIN"/>
    <property type="match status" value="1"/>
</dbReference>
<accession>A0A8S3JT96</accession>
<dbReference type="GO" id="GO:0005634">
    <property type="term" value="C:nucleus"/>
    <property type="evidence" value="ECO:0007669"/>
    <property type="project" value="TreeGrafter"/>
</dbReference>
<dbReference type="InterPro" id="IPR025954">
    <property type="entry name" value="DBC1/CARP1_inactive_NUDIX"/>
</dbReference>
<evidence type="ECO:0000259" key="1">
    <source>
        <dbReference type="Pfam" id="PF14443"/>
    </source>
</evidence>
<dbReference type="Proteomes" id="UP000681720">
    <property type="component" value="Unassembled WGS sequence"/>
</dbReference>
<protein>
    <recommendedName>
        <fullName evidence="1">DBC1/CARP1 catalytically inactive NUDIX hydrolase domain-containing protein</fullName>
    </recommendedName>
</protein>
<feature type="non-terminal residue" evidence="2">
    <location>
        <position position="1"/>
    </location>
</feature>
<feature type="non-terminal residue" evidence="2">
    <location>
        <position position="151"/>
    </location>
</feature>
<name>A0A8S3JT96_9BILA</name>
<dbReference type="GO" id="GO:0006355">
    <property type="term" value="P:regulation of DNA-templated transcription"/>
    <property type="evidence" value="ECO:0007669"/>
    <property type="project" value="InterPro"/>
</dbReference>
<reference evidence="2" key="1">
    <citation type="submission" date="2021-02" db="EMBL/GenBank/DDBJ databases">
        <authorList>
            <person name="Nowell W R."/>
        </authorList>
    </citation>
    <scope>NUCLEOTIDE SEQUENCE</scope>
</reference>
<sequence length="151" mass="17270">AELNVTQIRSRYTRLHIPSDFYHASYAWHQSIPLDHPLKFITPCSFHIFNKNVPRLFDDNVSIIDPPDADYTWNVRVMLMSTPDIQTLISRSCLINNENGKSATINPDDLEHPTKLIKFLVGVRHQNEYFPIGGPWSKSLDGANPESDPQV</sequence>
<comment type="caution">
    <text evidence="2">The sequence shown here is derived from an EMBL/GenBank/DDBJ whole genome shotgun (WGS) entry which is preliminary data.</text>
</comment>
<evidence type="ECO:0000313" key="2">
    <source>
        <dbReference type="EMBL" id="CAF5222861.1"/>
    </source>
</evidence>
<dbReference type="PANTHER" id="PTHR14304">
    <property type="entry name" value="CELL DIVISION CYCLE AND APOPTOSIS REGULATOR PROTEIN"/>
    <property type="match status" value="1"/>
</dbReference>
<proteinExistence type="predicted"/>